<dbReference type="EMBL" id="SUMC01000037">
    <property type="protein sequence ID" value="TKA06508.1"/>
    <property type="molecule type" value="Genomic_DNA"/>
</dbReference>
<dbReference type="Proteomes" id="UP000305778">
    <property type="component" value="Unassembled WGS sequence"/>
</dbReference>
<reference evidence="4 5" key="1">
    <citation type="submission" date="2019-04" db="EMBL/GenBank/DDBJ databases">
        <title>Streptomyces oryziradicis sp. nov., a novel actinomycete isolated from rhizosphere soil of rice (Oryza sativa L.).</title>
        <authorList>
            <person name="Li C."/>
        </authorList>
    </citation>
    <scope>NUCLEOTIDE SEQUENCE [LARGE SCALE GENOMIC DNA]</scope>
    <source>
        <strain evidence="4 5">NEAU-C40</strain>
    </source>
</reference>
<dbReference type="OrthoDB" id="5464621at2"/>
<feature type="region of interest" description="Disordered" evidence="2">
    <location>
        <begin position="1"/>
        <end position="26"/>
    </location>
</feature>
<dbReference type="Gene3D" id="1.10.443.10">
    <property type="entry name" value="Intergrase catalytic core"/>
    <property type="match status" value="1"/>
</dbReference>
<dbReference type="PROSITE" id="PS51898">
    <property type="entry name" value="TYR_RECOMBINASE"/>
    <property type="match status" value="1"/>
</dbReference>
<evidence type="ECO:0000313" key="4">
    <source>
        <dbReference type="EMBL" id="TKA06508.1"/>
    </source>
</evidence>
<evidence type="ECO:0000313" key="5">
    <source>
        <dbReference type="Proteomes" id="UP000305778"/>
    </source>
</evidence>
<protein>
    <recommendedName>
        <fullName evidence="3">Tyr recombinase domain-containing protein</fullName>
    </recommendedName>
</protein>
<dbReference type="GO" id="GO:0015074">
    <property type="term" value="P:DNA integration"/>
    <property type="evidence" value="ECO:0007669"/>
    <property type="project" value="InterPro"/>
</dbReference>
<dbReference type="GO" id="GO:0006310">
    <property type="term" value="P:DNA recombination"/>
    <property type="evidence" value="ECO:0007669"/>
    <property type="project" value="UniProtKB-KW"/>
</dbReference>
<evidence type="ECO:0000256" key="1">
    <source>
        <dbReference type="ARBA" id="ARBA00023172"/>
    </source>
</evidence>
<evidence type="ECO:0000259" key="3">
    <source>
        <dbReference type="PROSITE" id="PS51898"/>
    </source>
</evidence>
<comment type="caution">
    <text evidence="4">The sequence shown here is derived from an EMBL/GenBank/DDBJ whole genome shotgun (WGS) entry which is preliminary data.</text>
</comment>
<sequence>MRSSRWPLQRSSALRRRSLRTSQTGLPLRGRRPCCFQAARRPGAGRTARTCPVTLRVRPLPGDFDELTEIPPPGLLPRSAGRAPPPYLYSQAEITALIHAARHLAHPLRAATFESFIGLMAATGIRTGEAMGLDRADPDLDRGVLLVRGTKFGKSRLVPLHPTTVEQLAGYQRRRDELCPRPSRCRSAAWAGQAAARGSHPFRAAGVRGPLRRGRWSGRRAARGR</sequence>
<organism evidence="4 5">
    <name type="scientific">Actinacidiphila oryziradicis</name>
    <dbReference type="NCBI Taxonomy" id="2571141"/>
    <lineage>
        <taxon>Bacteria</taxon>
        <taxon>Bacillati</taxon>
        <taxon>Actinomycetota</taxon>
        <taxon>Actinomycetes</taxon>
        <taxon>Kitasatosporales</taxon>
        <taxon>Streptomycetaceae</taxon>
        <taxon>Actinacidiphila</taxon>
    </lineage>
</organism>
<gene>
    <name evidence="4" type="ORF">FCI23_30995</name>
</gene>
<dbReference type="InterPro" id="IPR002104">
    <property type="entry name" value="Integrase_catalytic"/>
</dbReference>
<dbReference type="InterPro" id="IPR013762">
    <property type="entry name" value="Integrase-like_cat_sf"/>
</dbReference>
<dbReference type="AlphaFoldDB" id="A0A4U0SD10"/>
<dbReference type="InterPro" id="IPR011010">
    <property type="entry name" value="DNA_brk_join_enz"/>
</dbReference>
<evidence type="ECO:0000256" key="2">
    <source>
        <dbReference type="SAM" id="MobiDB-lite"/>
    </source>
</evidence>
<proteinExistence type="predicted"/>
<dbReference type="GO" id="GO:0003677">
    <property type="term" value="F:DNA binding"/>
    <property type="evidence" value="ECO:0007669"/>
    <property type="project" value="InterPro"/>
</dbReference>
<name>A0A4U0SD10_9ACTN</name>
<feature type="domain" description="Tyr recombinase" evidence="3">
    <location>
        <begin position="83"/>
        <end position="225"/>
    </location>
</feature>
<dbReference type="Pfam" id="PF00589">
    <property type="entry name" value="Phage_integrase"/>
    <property type="match status" value="1"/>
</dbReference>
<accession>A0A4U0SD10</accession>
<keyword evidence="1" id="KW-0233">DNA recombination</keyword>
<dbReference type="SUPFAM" id="SSF56349">
    <property type="entry name" value="DNA breaking-rejoining enzymes"/>
    <property type="match status" value="1"/>
</dbReference>
<keyword evidence="5" id="KW-1185">Reference proteome</keyword>